<sequence length="425" mass="46631">MSEQRNIIILGASFAGIGSTHYILTHLLPALNAQHEAKYHLYIISPSPDFYYRIGSPRTATSTSLLPQEKLFYPLADAFKRYPASDFTLIQATATSLDTNGRFVCFKRHDSSTTEEESLPYHALIVATGSRTPHPAYSMHTSTEATKIAIKETNTRVKFAKSIIIVGGGPTGVEAAGEIGEFLNGKPGWFSTPTPKVDITLITADSLLLPALRPAIGKEAERQLGKLGVKVLYDRRVVDVSTLKSNSEDEKTILTLSKGEKLETDLYIPAHGVLPNSEWLPKNLLNEKGYLETNKSTLRVDRAGPLIYALGDVASYSRNNALDISDALPTLMINLKRDLLSYSPSTPNATIKGRDRVFQPLMKETQFVPIGSGGGVGAAFGWRVPSWMVWLAKGRDYMLGMAVPGYVEGSNFKKEHKWSVDEAVV</sequence>
<dbReference type="PRINTS" id="PR00469">
    <property type="entry name" value="PNDRDTASEII"/>
</dbReference>
<reference evidence="7" key="1">
    <citation type="journal article" date="2020" name="Stud. Mycol.">
        <title>101 Dothideomycetes genomes: a test case for predicting lifestyles and emergence of pathogens.</title>
        <authorList>
            <person name="Haridas S."/>
            <person name="Albert R."/>
            <person name="Binder M."/>
            <person name="Bloem J."/>
            <person name="Labutti K."/>
            <person name="Salamov A."/>
            <person name="Andreopoulos B."/>
            <person name="Baker S."/>
            <person name="Barry K."/>
            <person name="Bills G."/>
            <person name="Bluhm B."/>
            <person name="Cannon C."/>
            <person name="Castanera R."/>
            <person name="Culley D."/>
            <person name="Daum C."/>
            <person name="Ezra D."/>
            <person name="Gonzalez J."/>
            <person name="Henrissat B."/>
            <person name="Kuo A."/>
            <person name="Liang C."/>
            <person name="Lipzen A."/>
            <person name="Lutzoni F."/>
            <person name="Magnuson J."/>
            <person name="Mondo S."/>
            <person name="Nolan M."/>
            <person name="Ohm R."/>
            <person name="Pangilinan J."/>
            <person name="Park H.-J."/>
            <person name="Ramirez L."/>
            <person name="Alfaro M."/>
            <person name="Sun H."/>
            <person name="Tritt A."/>
            <person name="Yoshinaga Y."/>
            <person name="Zwiers L.-H."/>
            <person name="Turgeon B."/>
            <person name="Goodwin S."/>
            <person name="Spatafora J."/>
            <person name="Crous P."/>
            <person name="Grigoriev I."/>
        </authorList>
    </citation>
    <scope>NUCLEOTIDE SEQUENCE</scope>
    <source>
        <strain evidence="7">ATCC 74209</strain>
    </source>
</reference>
<evidence type="ECO:0000313" key="7">
    <source>
        <dbReference type="EMBL" id="KAF2204258.1"/>
    </source>
</evidence>
<evidence type="ECO:0000256" key="4">
    <source>
        <dbReference type="ARBA" id="ARBA00023002"/>
    </source>
</evidence>
<protein>
    <recommendedName>
        <fullName evidence="6">FAD/NAD(P)-binding domain-containing protein</fullName>
    </recommendedName>
</protein>
<dbReference type="GO" id="GO:0050660">
    <property type="term" value="F:flavin adenine dinucleotide binding"/>
    <property type="evidence" value="ECO:0007669"/>
    <property type="project" value="TreeGrafter"/>
</dbReference>
<dbReference type="OrthoDB" id="202203at2759"/>
<feature type="domain" description="FAD/NAD(P)-binding" evidence="6">
    <location>
        <begin position="6"/>
        <end position="314"/>
    </location>
</feature>
<evidence type="ECO:0000256" key="3">
    <source>
        <dbReference type="ARBA" id="ARBA00022827"/>
    </source>
</evidence>
<organism evidence="7 8">
    <name type="scientific">Delitschia confertaspora ATCC 74209</name>
    <dbReference type="NCBI Taxonomy" id="1513339"/>
    <lineage>
        <taxon>Eukaryota</taxon>
        <taxon>Fungi</taxon>
        <taxon>Dikarya</taxon>
        <taxon>Ascomycota</taxon>
        <taxon>Pezizomycotina</taxon>
        <taxon>Dothideomycetes</taxon>
        <taxon>Pleosporomycetidae</taxon>
        <taxon>Pleosporales</taxon>
        <taxon>Delitschiaceae</taxon>
        <taxon>Delitschia</taxon>
    </lineage>
</organism>
<dbReference type="Proteomes" id="UP000799536">
    <property type="component" value="Unassembled WGS sequence"/>
</dbReference>
<evidence type="ECO:0000259" key="6">
    <source>
        <dbReference type="Pfam" id="PF07992"/>
    </source>
</evidence>
<accession>A0A9P4JR85</accession>
<keyword evidence="8" id="KW-1185">Reference proteome</keyword>
<dbReference type="InterPro" id="IPR023753">
    <property type="entry name" value="FAD/NAD-binding_dom"/>
</dbReference>
<dbReference type="Gene3D" id="3.50.50.100">
    <property type="match status" value="1"/>
</dbReference>
<comment type="caution">
    <text evidence="7">The sequence shown here is derived from an EMBL/GenBank/DDBJ whole genome shotgun (WGS) entry which is preliminary data.</text>
</comment>
<evidence type="ECO:0000313" key="8">
    <source>
        <dbReference type="Proteomes" id="UP000799536"/>
    </source>
</evidence>
<feature type="transmembrane region" description="Helical" evidence="5">
    <location>
        <begin position="7"/>
        <end position="24"/>
    </location>
</feature>
<evidence type="ECO:0000256" key="5">
    <source>
        <dbReference type="SAM" id="Phobius"/>
    </source>
</evidence>
<name>A0A9P4JR85_9PLEO</name>
<dbReference type="PRINTS" id="PR00368">
    <property type="entry name" value="FADPNR"/>
</dbReference>
<gene>
    <name evidence="7" type="ORF">GQ43DRAFT_438066</name>
</gene>
<keyword evidence="2" id="KW-0285">Flavoprotein</keyword>
<dbReference type="PANTHER" id="PTHR43735:SF3">
    <property type="entry name" value="FERROPTOSIS SUPPRESSOR PROTEIN 1"/>
    <property type="match status" value="1"/>
</dbReference>
<dbReference type="SUPFAM" id="SSF51905">
    <property type="entry name" value="FAD/NAD(P)-binding domain"/>
    <property type="match status" value="2"/>
</dbReference>
<dbReference type="InterPro" id="IPR036188">
    <property type="entry name" value="FAD/NAD-bd_sf"/>
</dbReference>
<keyword evidence="3" id="KW-0274">FAD</keyword>
<dbReference type="EMBL" id="ML993880">
    <property type="protein sequence ID" value="KAF2204258.1"/>
    <property type="molecule type" value="Genomic_DNA"/>
</dbReference>
<dbReference type="GO" id="GO:0004174">
    <property type="term" value="F:electron-transferring-flavoprotein dehydrogenase activity"/>
    <property type="evidence" value="ECO:0007669"/>
    <property type="project" value="TreeGrafter"/>
</dbReference>
<evidence type="ECO:0000256" key="2">
    <source>
        <dbReference type="ARBA" id="ARBA00022630"/>
    </source>
</evidence>
<keyword evidence="5" id="KW-1133">Transmembrane helix</keyword>
<dbReference type="PANTHER" id="PTHR43735">
    <property type="entry name" value="APOPTOSIS-INDUCING FACTOR 1"/>
    <property type="match status" value="1"/>
</dbReference>
<keyword evidence="5" id="KW-0472">Membrane</keyword>
<dbReference type="AlphaFoldDB" id="A0A9P4JR85"/>
<dbReference type="Pfam" id="PF07992">
    <property type="entry name" value="Pyr_redox_2"/>
    <property type="match status" value="1"/>
</dbReference>
<proteinExistence type="inferred from homology"/>
<keyword evidence="4" id="KW-0560">Oxidoreductase</keyword>
<keyword evidence="5" id="KW-0812">Transmembrane</keyword>
<comment type="similarity">
    <text evidence="1">Belongs to the FAD-dependent oxidoreductase family.</text>
</comment>
<evidence type="ECO:0000256" key="1">
    <source>
        <dbReference type="ARBA" id="ARBA00006442"/>
    </source>
</evidence>
<dbReference type="GO" id="GO:0005737">
    <property type="term" value="C:cytoplasm"/>
    <property type="evidence" value="ECO:0007669"/>
    <property type="project" value="TreeGrafter"/>
</dbReference>